<dbReference type="PRINTS" id="PR00313">
    <property type="entry name" value="CABNDNGRPT"/>
</dbReference>
<dbReference type="EMBL" id="NRRY01000011">
    <property type="protein sequence ID" value="MBK1618578.1"/>
    <property type="molecule type" value="Genomic_DNA"/>
</dbReference>
<name>A0A9X0W7T8_9GAMM</name>
<dbReference type="InterPro" id="IPR011049">
    <property type="entry name" value="Serralysin-like_metalloprot_C"/>
</dbReference>
<dbReference type="SUPFAM" id="SSF69318">
    <property type="entry name" value="Integrin alpha N-terminal domain"/>
    <property type="match status" value="1"/>
</dbReference>
<organism evidence="2 3">
    <name type="scientific">Lamprobacter modestohalophilus</name>
    <dbReference type="NCBI Taxonomy" id="1064514"/>
    <lineage>
        <taxon>Bacteria</taxon>
        <taxon>Pseudomonadati</taxon>
        <taxon>Pseudomonadota</taxon>
        <taxon>Gammaproteobacteria</taxon>
        <taxon>Chromatiales</taxon>
        <taxon>Chromatiaceae</taxon>
        <taxon>Lamprobacter</taxon>
    </lineage>
</organism>
<dbReference type="InterPro" id="IPR018511">
    <property type="entry name" value="Hemolysin-typ_Ca-bd_CS"/>
</dbReference>
<keyword evidence="1" id="KW-0106">Calcium</keyword>
<protein>
    <recommendedName>
        <fullName evidence="4">Calcium-binding protein</fullName>
    </recommendedName>
</protein>
<proteinExistence type="predicted"/>
<dbReference type="RefSeq" id="WP_200242409.1">
    <property type="nucleotide sequence ID" value="NZ_NRRY01000011.1"/>
</dbReference>
<dbReference type="PROSITE" id="PS00330">
    <property type="entry name" value="HEMOLYSIN_CALCIUM"/>
    <property type="match status" value="1"/>
</dbReference>
<dbReference type="Pfam" id="PF00353">
    <property type="entry name" value="HemolysinCabind"/>
    <property type="match status" value="3"/>
</dbReference>
<accession>A0A9X0W7T8</accession>
<dbReference type="Gene3D" id="2.150.10.10">
    <property type="entry name" value="Serralysin-like metalloprotease, C-terminal"/>
    <property type="match status" value="1"/>
</dbReference>
<reference evidence="2 3" key="1">
    <citation type="journal article" date="2020" name="Microorganisms">
        <title>Osmotic Adaptation and Compatible Solute Biosynthesis of Phototrophic Bacteria as Revealed from Genome Analyses.</title>
        <authorList>
            <person name="Imhoff J.F."/>
            <person name="Rahn T."/>
            <person name="Kunzel S."/>
            <person name="Keller A."/>
            <person name="Neulinger S.C."/>
        </authorList>
    </citation>
    <scope>NUCLEOTIDE SEQUENCE [LARGE SCALE GENOMIC DNA]</scope>
    <source>
        <strain evidence="2 3">DSM 25653</strain>
    </source>
</reference>
<sequence>MALSVSPSLYDQTSSTFFLRSTNGQLDPVKFGSTSFTYDALAGDWDGDGNLGTGLFQTNNAKFYLRDDSGSVNSFRFGSVATADAGKYQALAGDWDGDDNVGVALYDETSSTFFTRTDDGVVTSIRMGSAAKAQAGDYQGIAGDWDGDGDSDVGLYDQVSGTFYLRAENGALDSFRLGSVAKAQAGDYQVVTGDWDGDGESDVGLYDNVSGTYFLRNGDGTIEQLRFGSVATAQAGGYQALGVPTPVEQTPGETFTLTTDVDLINGTANNDTIEGTDTTYTTGDVILGNGGNNVLNIEAAANPAETATVAGVQSINFNAKSFATLTYDAAGVVGNGTTITFNNTQVGGSTSGTVNNVASSATVAAGSQMTGTFTVDLGASASGVTVNGASASTIAVTDAGKGGVTVVSDKTGTTGTPVNVSVDGAGSTTGGIADDAATVKAMGVVSLETATSNSQVENLTLEGNGAAATFDLDATGDAPEKVTFTGDQDVTLIGTAAQFDTETAIDNTTAGTTTIKIDDGASANLEKLAVDVIEIADGAAAAAATYNVADEATVKLSPAALTAGGNLIFDSTVIGNTDTAETLTLEIDDAVDLDANALDTKDFETLNLSTADADINADDSNVVIANLIASAGANAVVNVTGATDLTLTAVTAKEIAAGGFTGNLAATLSANMNKITTGSGDDTFTAYDGDFTIMANGGSDTLNVVDSLDLSDNTVSMTGIDVININSDGDAAVDTLKLKSSILDGTSYVVKGNETTDPDILEAVMDATTLDLSSLVVDTTSATVTVTNTAVNGIAQSIQGSNGADTLNSVGAGNVTMNGNGGNDSITTAGGADVINGGAGNDNIVSGAGNDTVTGGEGADNITGGGGADTIILTETTSAEDNVIYAALTDGSAAGQVGGTFTGFDVITGFNTTVDDLIFDSNYQNDGAVDTSFISASTVVAGTAATSAANDLTAADITNVDKVAAFLSDGTYTTSGAGNDDLVAITFDDFTALYTVTDAAGGGDIVAGEISLLGTVDETLVTGDLVIA</sequence>
<dbReference type="SUPFAM" id="SSF51120">
    <property type="entry name" value="beta-Roll"/>
    <property type="match status" value="1"/>
</dbReference>
<keyword evidence="3" id="KW-1185">Reference proteome</keyword>
<dbReference type="Proteomes" id="UP001138768">
    <property type="component" value="Unassembled WGS sequence"/>
</dbReference>
<gene>
    <name evidence="2" type="ORF">CKO42_09030</name>
</gene>
<dbReference type="GO" id="GO:0005509">
    <property type="term" value="F:calcium ion binding"/>
    <property type="evidence" value="ECO:0007669"/>
    <property type="project" value="InterPro"/>
</dbReference>
<evidence type="ECO:0008006" key="4">
    <source>
        <dbReference type="Google" id="ProtNLM"/>
    </source>
</evidence>
<dbReference type="InterPro" id="IPR001343">
    <property type="entry name" value="Hemolysn_Ca-bd"/>
</dbReference>
<dbReference type="InterPro" id="IPR028994">
    <property type="entry name" value="Integrin_alpha_N"/>
</dbReference>
<comment type="caution">
    <text evidence="2">The sequence shown here is derived from an EMBL/GenBank/DDBJ whole genome shotgun (WGS) entry which is preliminary data.</text>
</comment>
<evidence type="ECO:0000256" key="1">
    <source>
        <dbReference type="ARBA" id="ARBA00022837"/>
    </source>
</evidence>
<evidence type="ECO:0000313" key="2">
    <source>
        <dbReference type="EMBL" id="MBK1618578.1"/>
    </source>
</evidence>
<dbReference type="AlphaFoldDB" id="A0A9X0W7T8"/>
<evidence type="ECO:0000313" key="3">
    <source>
        <dbReference type="Proteomes" id="UP001138768"/>
    </source>
</evidence>